<evidence type="ECO:0000313" key="3">
    <source>
        <dbReference type="EMBL" id="MCQ5153936.1"/>
    </source>
</evidence>
<keyword evidence="2" id="KW-0812">Transmembrane</keyword>
<keyword evidence="2" id="KW-0472">Membrane</keyword>
<sequence>MLKEIMARIAGIVVIIIIAIIVNFVLKRIPNDSNIKRFIRKWGRIITNVATTVITILTFIFPWISSPIFDEDTEEYYDEPSYSEVVTTSSTTNKTTTASTTKTTTTTTNNTTTTEPPTEKSGNTYIDAISLTIGETYEKLLHIQRIMIIVFGIL</sequence>
<protein>
    <submittedName>
        <fullName evidence="3">Uncharacterized protein</fullName>
    </submittedName>
</protein>
<comment type="caution">
    <text evidence="3">The sequence shown here is derived from an EMBL/GenBank/DDBJ whole genome shotgun (WGS) entry which is preliminary data.</text>
</comment>
<evidence type="ECO:0000256" key="1">
    <source>
        <dbReference type="SAM" id="MobiDB-lite"/>
    </source>
</evidence>
<reference evidence="3" key="1">
    <citation type="submission" date="2022-06" db="EMBL/GenBank/DDBJ databases">
        <title>Isolation of gut microbiota from human fecal samples.</title>
        <authorList>
            <person name="Pamer E.G."/>
            <person name="Barat B."/>
            <person name="Waligurski E."/>
            <person name="Medina S."/>
            <person name="Paddock L."/>
            <person name="Mostad J."/>
        </authorList>
    </citation>
    <scope>NUCLEOTIDE SEQUENCE</scope>
    <source>
        <strain evidence="3">DFI.5.57</strain>
    </source>
</reference>
<keyword evidence="2" id="KW-1133">Transmembrane helix</keyword>
<name>A0AAW5KSE0_9FIRM</name>
<dbReference type="EMBL" id="JANGCN010000031">
    <property type="protein sequence ID" value="MCQ5153936.1"/>
    <property type="molecule type" value="Genomic_DNA"/>
</dbReference>
<organism evidence="3 4">
    <name type="scientific">Ruminococcus bicirculans</name>
    <name type="common">ex Wegman et al. 2014</name>
    <dbReference type="NCBI Taxonomy" id="1160721"/>
    <lineage>
        <taxon>Bacteria</taxon>
        <taxon>Bacillati</taxon>
        <taxon>Bacillota</taxon>
        <taxon>Clostridia</taxon>
        <taxon>Eubacteriales</taxon>
        <taxon>Oscillospiraceae</taxon>
        <taxon>Ruminococcus</taxon>
    </lineage>
</organism>
<evidence type="ECO:0000256" key="2">
    <source>
        <dbReference type="SAM" id="Phobius"/>
    </source>
</evidence>
<proteinExistence type="predicted"/>
<gene>
    <name evidence="3" type="ORF">NE632_11555</name>
</gene>
<dbReference type="RefSeq" id="WP_118125522.1">
    <property type="nucleotide sequence ID" value="NZ_JANGCN010000031.1"/>
</dbReference>
<feature type="transmembrane region" description="Helical" evidence="2">
    <location>
        <begin position="45"/>
        <end position="64"/>
    </location>
</feature>
<feature type="transmembrane region" description="Helical" evidence="2">
    <location>
        <begin position="6"/>
        <end position="25"/>
    </location>
</feature>
<dbReference type="Proteomes" id="UP001206236">
    <property type="component" value="Unassembled WGS sequence"/>
</dbReference>
<feature type="region of interest" description="Disordered" evidence="1">
    <location>
        <begin position="88"/>
        <end position="119"/>
    </location>
</feature>
<feature type="compositionally biased region" description="Low complexity" evidence="1">
    <location>
        <begin position="88"/>
        <end position="114"/>
    </location>
</feature>
<evidence type="ECO:0000313" key="4">
    <source>
        <dbReference type="Proteomes" id="UP001206236"/>
    </source>
</evidence>
<dbReference type="AlphaFoldDB" id="A0AAW5KSE0"/>
<accession>A0AAW5KSE0</accession>